<evidence type="ECO:0000313" key="1">
    <source>
        <dbReference type="EMBL" id="MBB5283627.1"/>
    </source>
</evidence>
<protein>
    <submittedName>
        <fullName evidence="1">Uncharacterized protein</fullName>
    </submittedName>
</protein>
<organism evidence="1 2">
    <name type="scientific">Rhabdobacter roseus</name>
    <dbReference type="NCBI Taxonomy" id="1655419"/>
    <lineage>
        <taxon>Bacteria</taxon>
        <taxon>Pseudomonadati</taxon>
        <taxon>Bacteroidota</taxon>
        <taxon>Cytophagia</taxon>
        <taxon>Cytophagales</taxon>
        <taxon>Cytophagaceae</taxon>
        <taxon>Rhabdobacter</taxon>
    </lineage>
</organism>
<gene>
    <name evidence="1" type="ORF">HNQ92_001753</name>
</gene>
<dbReference type="RefSeq" id="WP_184173178.1">
    <property type="nucleotide sequence ID" value="NZ_JACHGF010000002.1"/>
</dbReference>
<keyword evidence="2" id="KW-1185">Reference proteome</keyword>
<sequence>MKQLSRGVLVLLTVLLISCPEPRMMGPLFHLADTYWQLERVKIGDQVLTAEEFGQSRKLAIRSGHPFHYRFYLNDSLEQEVGFLDNGFFDRNRNTRDEYIYSGRDTRTFIDYGFRLIVTGPSKQAGPNQIEISNLIRGDYTHEKDTIRYFYRPTESFE</sequence>
<accession>A0A840TPG1</accession>
<name>A0A840TPG1_9BACT</name>
<evidence type="ECO:0000313" key="2">
    <source>
        <dbReference type="Proteomes" id="UP000557307"/>
    </source>
</evidence>
<reference evidence="1 2" key="1">
    <citation type="submission" date="2020-08" db="EMBL/GenBank/DDBJ databases">
        <title>Genomic Encyclopedia of Type Strains, Phase IV (KMG-IV): sequencing the most valuable type-strain genomes for metagenomic binning, comparative biology and taxonomic classification.</title>
        <authorList>
            <person name="Goeker M."/>
        </authorList>
    </citation>
    <scope>NUCLEOTIDE SEQUENCE [LARGE SCALE GENOMIC DNA]</scope>
    <source>
        <strain evidence="1 2">DSM 105074</strain>
    </source>
</reference>
<dbReference type="AlphaFoldDB" id="A0A840TPG1"/>
<proteinExistence type="predicted"/>
<comment type="caution">
    <text evidence="1">The sequence shown here is derived from an EMBL/GenBank/DDBJ whole genome shotgun (WGS) entry which is preliminary data.</text>
</comment>
<dbReference type="Proteomes" id="UP000557307">
    <property type="component" value="Unassembled WGS sequence"/>
</dbReference>
<dbReference type="PROSITE" id="PS51257">
    <property type="entry name" value="PROKAR_LIPOPROTEIN"/>
    <property type="match status" value="1"/>
</dbReference>
<dbReference type="EMBL" id="JACHGF010000002">
    <property type="protein sequence ID" value="MBB5283627.1"/>
    <property type="molecule type" value="Genomic_DNA"/>
</dbReference>